<evidence type="ECO:0008006" key="3">
    <source>
        <dbReference type="Google" id="ProtNLM"/>
    </source>
</evidence>
<dbReference type="InterPro" id="IPR053137">
    <property type="entry name" value="NLR-like"/>
</dbReference>
<dbReference type="EMBL" id="JAGPYM010000022">
    <property type="protein sequence ID" value="KAH6883987.1"/>
    <property type="molecule type" value="Genomic_DNA"/>
</dbReference>
<dbReference type="Pfam" id="PF13374">
    <property type="entry name" value="TPR_10"/>
    <property type="match status" value="2"/>
</dbReference>
<evidence type="ECO:0000313" key="1">
    <source>
        <dbReference type="EMBL" id="KAH6883987.1"/>
    </source>
</evidence>
<dbReference type="PANTHER" id="PTHR46082:SF11">
    <property type="entry name" value="AAA+ ATPASE DOMAIN-CONTAINING PROTEIN-RELATED"/>
    <property type="match status" value="1"/>
</dbReference>
<proteinExistence type="predicted"/>
<name>A0A9P9AL15_9HYPO</name>
<protein>
    <recommendedName>
        <fullName evidence="3">Kinesin light chain</fullName>
    </recommendedName>
</protein>
<accession>A0A9P9AL15</accession>
<dbReference type="PANTHER" id="PTHR46082">
    <property type="entry name" value="ATP/GTP-BINDING PROTEIN-RELATED"/>
    <property type="match status" value="1"/>
</dbReference>
<feature type="non-terminal residue" evidence="1">
    <location>
        <position position="1"/>
    </location>
</feature>
<dbReference type="AlphaFoldDB" id="A0A9P9AL15"/>
<dbReference type="InterPro" id="IPR011990">
    <property type="entry name" value="TPR-like_helical_dom_sf"/>
</dbReference>
<gene>
    <name evidence="1" type="ORF">B0T10DRAFT_410647</name>
</gene>
<reference evidence="1 2" key="1">
    <citation type="journal article" date="2021" name="Nat. Commun.">
        <title>Genetic determinants of endophytism in the Arabidopsis root mycobiome.</title>
        <authorList>
            <person name="Mesny F."/>
            <person name="Miyauchi S."/>
            <person name="Thiergart T."/>
            <person name="Pickel B."/>
            <person name="Atanasova L."/>
            <person name="Karlsson M."/>
            <person name="Huettel B."/>
            <person name="Barry K.W."/>
            <person name="Haridas S."/>
            <person name="Chen C."/>
            <person name="Bauer D."/>
            <person name="Andreopoulos W."/>
            <person name="Pangilinan J."/>
            <person name="LaButti K."/>
            <person name="Riley R."/>
            <person name="Lipzen A."/>
            <person name="Clum A."/>
            <person name="Drula E."/>
            <person name="Henrissat B."/>
            <person name="Kohler A."/>
            <person name="Grigoriev I.V."/>
            <person name="Martin F.M."/>
            <person name="Hacquard S."/>
        </authorList>
    </citation>
    <scope>NUCLEOTIDE SEQUENCE [LARGE SCALE GENOMIC DNA]</scope>
    <source>
        <strain evidence="1 2">MPI-CAGE-CH-0241</strain>
    </source>
</reference>
<evidence type="ECO:0000313" key="2">
    <source>
        <dbReference type="Proteomes" id="UP000777438"/>
    </source>
</evidence>
<comment type="caution">
    <text evidence="1">The sequence shown here is derived from an EMBL/GenBank/DDBJ whole genome shotgun (WGS) entry which is preliminary data.</text>
</comment>
<organism evidence="1 2">
    <name type="scientific">Thelonectria olida</name>
    <dbReference type="NCBI Taxonomy" id="1576542"/>
    <lineage>
        <taxon>Eukaryota</taxon>
        <taxon>Fungi</taxon>
        <taxon>Dikarya</taxon>
        <taxon>Ascomycota</taxon>
        <taxon>Pezizomycotina</taxon>
        <taxon>Sordariomycetes</taxon>
        <taxon>Hypocreomycetidae</taxon>
        <taxon>Hypocreales</taxon>
        <taxon>Nectriaceae</taxon>
        <taxon>Thelonectria</taxon>
    </lineage>
</organism>
<keyword evidence="2" id="KW-1185">Reference proteome</keyword>
<dbReference type="OrthoDB" id="5390606at2759"/>
<dbReference type="Proteomes" id="UP000777438">
    <property type="component" value="Unassembled WGS sequence"/>
</dbReference>
<sequence length="91" mass="10425">DQGRWREREPVDERAWGLRRKILGDKHPDTIGSMADLATTYHAQGRSDEDEEISVKVLDLQREVLGEKQPDTICRNSWEGVPSGLIKCMTF</sequence>
<dbReference type="Gene3D" id="1.25.40.10">
    <property type="entry name" value="Tetratricopeptide repeat domain"/>
    <property type="match status" value="1"/>
</dbReference>